<dbReference type="Gene3D" id="1.20.120.1240">
    <property type="entry name" value="Dynamin, middle domain"/>
    <property type="match status" value="1"/>
</dbReference>
<dbReference type="OrthoDB" id="5061070at2759"/>
<dbReference type="KEGG" id="cci:CC1G_02651"/>
<dbReference type="GO" id="GO:0005874">
    <property type="term" value="C:microtubule"/>
    <property type="evidence" value="ECO:0007669"/>
    <property type="project" value="TreeGrafter"/>
</dbReference>
<protein>
    <recommendedName>
        <fullName evidence="8">P-loop containing nucleoside triphosphate hydrolase protein</fullName>
    </recommendedName>
</protein>
<evidence type="ECO:0000256" key="1">
    <source>
        <dbReference type="ARBA" id="ARBA00022741"/>
    </source>
</evidence>
<dbReference type="InterPro" id="IPR022812">
    <property type="entry name" value="Dynamin"/>
</dbReference>
<keyword evidence="7" id="KW-1185">Reference proteome</keyword>
<feature type="region of interest" description="Disordered" evidence="3">
    <location>
        <begin position="1"/>
        <end position="30"/>
    </location>
</feature>
<dbReference type="InterPro" id="IPR020850">
    <property type="entry name" value="GED_dom"/>
</dbReference>
<proteinExistence type="predicted"/>
<dbReference type="GeneID" id="6016820"/>
<dbReference type="RefSeq" id="XP_001840188.1">
    <property type="nucleotide sequence ID" value="XM_001840136.1"/>
</dbReference>
<dbReference type="PROSITE" id="PS51718">
    <property type="entry name" value="G_DYNAMIN_2"/>
    <property type="match status" value="1"/>
</dbReference>
<dbReference type="InterPro" id="IPR045063">
    <property type="entry name" value="Dynamin_N"/>
</dbReference>
<feature type="domain" description="Dynamin-type G" evidence="5">
    <location>
        <begin position="84"/>
        <end position="398"/>
    </location>
</feature>
<dbReference type="SMART" id="SM00053">
    <property type="entry name" value="DYNc"/>
    <property type="match status" value="1"/>
</dbReference>
<reference evidence="6 7" key="1">
    <citation type="journal article" date="2010" name="Proc. Natl. Acad. Sci. U.S.A.">
        <title>Insights into evolution of multicellular fungi from the assembled chromosomes of the mushroom Coprinopsis cinerea (Coprinus cinereus).</title>
        <authorList>
            <person name="Stajich J.E."/>
            <person name="Wilke S.K."/>
            <person name="Ahren D."/>
            <person name="Au C.H."/>
            <person name="Birren B.W."/>
            <person name="Borodovsky M."/>
            <person name="Burns C."/>
            <person name="Canback B."/>
            <person name="Casselton L.A."/>
            <person name="Cheng C.K."/>
            <person name="Deng J."/>
            <person name="Dietrich F.S."/>
            <person name="Fargo D.C."/>
            <person name="Farman M.L."/>
            <person name="Gathman A.C."/>
            <person name="Goldberg J."/>
            <person name="Guigo R."/>
            <person name="Hoegger P.J."/>
            <person name="Hooker J.B."/>
            <person name="Huggins A."/>
            <person name="James T.Y."/>
            <person name="Kamada T."/>
            <person name="Kilaru S."/>
            <person name="Kodira C."/>
            <person name="Kues U."/>
            <person name="Kupfer D."/>
            <person name="Kwan H.S."/>
            <person name="Lomsadze A."/>
            <person name="Li W."/>
            <person name="Lilly W.W."/>
            <person name="Ma L.J."/>
            <person name="Mackey A.J."/>
            <person name="Manning G."/>
            <person name="Martin F."/>
            <person name="Muraguchi H."/>
            <person name="Natvig D.O."/>
            <person name="Palmerini H."/>
            <person name="Ramesh M.A."/>
            <person name="Rehmeyer C.J."/>
            <person name="Roe B.A."/>
            <person name="Shenoy N."/>
            <person name="Stanke M."/>
            <person name="Ter-Hovhannisyan V."/>
            <person name="Tunlid A."/>
            <person name="Velagapudi R."/>
            <person name="Vision T.J."/>
            <person name="Zeng Q."/>
            <person name="Zolan M.E."/>
            <person name="Pukkila P.J."/>
        </authorList>
    </citation>
    <scope>NUCLEOTIDE SEQUENCE [LARGE SCALE GENOMIC DNA]</scope>
    <source>
        <strain evidence="7">Okayama-7 / 130 / ATCC MYA-4618 / FGSC 9003</strain>
    </source>
</reference>
<dbReference type="Pfam" id="PF01031">
    <property type="entry name" value="Dynamin_M"/>
    <property type="match status" value="1"/>
</dbReference>
<evidence type="ECO:0000313" key="7">
    <source>
        <dbReference type="Proteomes" id="UP000001861"/>
    </source>
</evidence>
<dbReference type="InParanoid" id="A8PBI0"/>
<evidence type="ECO:0000259" key="5">
    <source>
        <dbReference type="PROSITE" id="PS51718"/>
    </source>
</evidence>
<dbReference type="InterPro" id="IPR030381">
    <property type="entry name" value="G_DYNAMIN_dom"/>
</dbReference>
<dbReference type="GO" id="GO:0005525">
    <property type="term" value="F:GTP binding"/>
    <property type="evidence" value="ECO:0007669"/>
    <property type="project" value="InterPro"/>
</dbReference>
<dbReference type="OMA" id="PCIRDEE"/>
<feature type="domain" description="GED" evidence="4">
    <location>
        <begin position="633"/>
        <end position="726"/>
    </location>
</feature>
<dbReference type="Gene3D" id="3.40.50.300">
    <property type="entry name" value="P-loop containing nucleotide triphosphate hydrolases"/>
    <property type="match status" value="1"/>
</dbReference>
<dbReference type="GO" id="GO:0003924">
    <property type="term" value="F:GTPase activity"/>
    <property type="evidence" value="ECO:0007669"/>
    <property type="project" value="InterPro"/>
</dbReference>
<dbReference type="PANTHER" id="PTHR11566:SF21">
    <property type="entry name" value="DYNAMIN RELATED PROTEIN 1, ISOFORM A"/>
    <property type="match status" value="1"/>
</dbReference>
<dbReference type="InterPro" id="IPR003130">
    <property type="entry name" value="GED"/>
</dbReference>
<dbReference type="GO" id="GO:0008017">
    <property type="term" value="F:microtubule binding"/>
    <property type="evidence" value="ECO:0007669"/>
    <property type="project" value="TreeGrafter"/>
</dbReference>
<name>A8PBI0_COPC7</name>
<dbReference type="Proteomes" id="UP000001861">
    <property type="component" value="Unassembled WGS sequence"/>
</dbReference>
<evidence type="ECO:0008006" key="8">
    <source>
        <dbReference type="Google" id="ProtNLM"/>
    </source>
</evidence>
<dbReference type="PRINTS" id="PR00195">
    <property type="entry name" value="DYNAMIN"/>
</dbReference>
<dbReference type="SUPFAM" id="SSF52540">
    <property type="entry name" value="P-loop containing nucleoside triphosphate hydrolases"/>
    <property type="match status" value="1"/>
</dbReference>
<dbReference type="PROSITE" id="PS51388">
    <property type="entry name" value="GED"/>
    <property type="match status" value="1"/>
</dbReference>
<evidence type="ECO:0000259" key="4">
    <source>
        <dbReference type="PROSITE" id="PS51388"/>
    </source>
</evidence>
<dbReference type="STRING" id="240176.A8PBI0"/>
<dbReference type="EMBL" id="AACS02000004">
    <property type="protein sequence ID" value="EAU81635.1"/>
    <property type="molecule type" value="Genomic_DNA"/>
</dbReference>
<dbReference type="CDD" id="cd08771">
    <property type="entry name" value="DLP_1"/>
    <property type="match status" value="1"/>
</dbReference>
<gene>
    <name evidence="6" type="ORF">CC1G_02651</name>
</gene>
<evidence type="ECO:0000313" key="6">
    <source>
        <dbReference type="EMBL" id="EAU81635.1"/>
    </source>
</evidence>
<dbReference type="InterPro" id="IPR000375">
    <property type="entry name" value="Dynamin_stalk"/>
</dbReference>
<keyword evidence="2" id="KW-0342">GTP-binding</keyword>
<organism evidence="6 7">
    <name type="scientific">Coprinopsis cinerea (strain Okayama-7 / 130 / ATCC MYA-4618 / FGSC 9003)</name>
    <name type="common">Inky cap fungus</name>
    <name type="synonym">Hormographiella aspergillata</name>
    <dbReference type="NCBI Taxonomy" id="240176"/>
    <lineage>
        <taxon>Eukaryota</taxon>
        <taxon>Fungi</taxon>
        <taxon>Dikarya</taxon>
        <taxon>Basidiomycota</taxon>
        <taxon>Agaricomycotina</taxon>
        <taxon>Agaricomycetes</taxon>
        <taxon>Agaricomycetidae</taxon>
        <taxon>Agaricales</taxon>
        <taxon>Agaricineae</taxon>
        <taxon>Psathyrellaceae</taxon>
        <taxon>Coprinopsis</taxon>
    </lineage>
</organism>
<sequence length="736" mass="82294">MPIARRRTTGSGSTGSAGPPPSPTTANTTTHTTANATVNVAANTAATVTTVLHDGDLAESDYAERARRLIELTNDLKALGANHLLDIPRVVFIGNQSAGKSSVVEAVTGTKVPRDAGTCTRCPMECTMTKHSGPWQCRIQLRLEYDNDGSERLAPTTIHFADLTDPADVEIFLKRAQAAILSPGDIDETVVRSFTTKTSAEIKTMQTTGALLAFSFNTVELHVRDPQGADLSFVDLPGIIQHHSTDTSMVSLVQRLVKRSIKGLNTLIVLTIPMTDDVENQEAFALAKAADPRGLRTIGVGTKPDMLSPGNTGMISNWQNILQGNAHQLQHGYFCVKLPDDAIRAANHTPLELQRQELHFFNTTEPWKDFSDRTRFGIRNFVRSTSRLLINLIESNLPILKREVDQLLSQDMAAYERLPETVDAEHPLPVIISRLSAFCKAFERTVLGDLNKEFTHVNKKHYNAFRDEIAKTAPKFSVSSNNRRQNNDGTITLEEVRAAIDNNLTWELPSYIPFEATKYFILRHVSQWKVPALACFSRVAENLNRQIDELLEDSGNFGRFAELKVLIKEIVSREEQACIQDTTVMLNKLYNIENSVPFFTQNTDAYGAERRAWYAEYAPDALMGKYYVRESDEHKVMADIYAYFQVASKRFIDLVPLSIETELHQALASRIGTKLFQVVAAMDSENLTAMLREDPGIMARRQQLSQRIARLTAIKHRLLEYERSAVMPHLEPELLD</sequence>
<dbReference type="GO" id="GO:0005737">
    <property type="term" value="C:cytoplasm"/>
    <property type="evidence" value="ECO:0007669"/>
    <property type="project" value="TreeGrafter"/>
</dbReference>
<comment type="caution">
    <text evidence="6">The sequence shown here is derived from an EMBL/GenBank/DDBJ whole genome shotgun (WGS) entry which is preliminary data.</text>
</comment>
<accession>A8PBI0</accession>
<dbReference type="GO" id="GO:0016020">
    <property type="term" value="C:membrane"/>
    <property type="evidence" value="ECO:0007669"/>
    <property type="project" value="TreeGrafter"/>
</dbReference>
<dbReference type="PANTHER" id="PTHR11566">
    <property type="entry name" value="DYNAMIN"/>
    <property type="match status" value="1"/>
</dbReference>
<dbReference type="eggNOG" id="KOG0446">
    <property type="taxonomic scope" value="Eukaryota"/>
</dbReference>
<evidence type="ECO:0000256" key="2">
    <source>
        <dbReference type="ARBA" id="ARBA00023134"/>
    </source>
</evidence>
<keyword evidence="1" id="KW-0547">Nucleotide-binding</keyword>
<dbReference type="InterPro" id="IPR001401">
    <property type="entry name" value="Dynamin_GTPase"/>
</dbReference>
<dbReference type="AlphaFoldDB" id="A8PBI0"/>
<dbReference type="VEuPathDB" id="FungiDB:CC1G_02651"/>
<dbReference type="InterPro" id="IPR027417">
    <property type="entry name" value="P-loop_NTPase"/>
</dbReference>
<dbReference type="Pfam" id="PF00350">
    <property type="entry name" value="Dynamin_N"/>
    <property type="match status" value="1"/>
</dbReference>
<evidence type="ECO:0000256" key="3">
    <source>
        <dbReference type="SAM" id="MobiDB-lite"/>
    </source>
</evidence>
<dbReference type="Pfam" id="PF02212">
    <property type="entry name" value="GED"/>
    <property type="match status" value="1"/>
</dbReference>